<dbReference type="PROSITE" id="PS51257">
    <property type="entry name" value="PROKAR_LIPOPROTEIN"/>
    <property type="match status" value="1"/>
</dbReference>
<sequence>MNKMKKYLYNIMFAFVGILALTACKDERGTEPGTDSNPVVTIYQYDAQLPLSTDNDCVVRVAANSSVESAYYLAEKADDKAARNLAPDAYADYVVSNGTKIDNLSAGNPVDLTLTGMMGDYVITVVGVKGSTKYATETSFKGLDWRDIATGTYTFAKPAATGQTSTTATLQYCANVDGLYRIKDVFGAGYSLKFTGTGMKGTDKTGNYEVVRVAAQPIGKTYGNYGDVSVRDLATWQNTDDYLDNAMYDDGYCYFWVQYFVSAGSLGYGYDKFVPE</sequence>
<evidence type="ECO:0000256" key="1">
    <source>
        <dbReference type="SAM" id="SignalP"/>
    </source>
</evidence>
<protein>
    <recommendedName>
        <fullName evidence="4">Lipoprotein</fullName>
    </recommendedName>
</protein>
<evidence type="ECO:0000313" key="3">
    <source>
        <dbReference type="Proteomes" id="UP000887097"/>
    </source>
</evidence>
<evidence type="ECO:0000313" key="2">
    <source>
        <dbReference type="EMBL" id="GJG34292.1"/>
    </source>
</evidence>
<reference evidence="2" key="1">
    <citation type="submission" date="2021-08" db="EMBL/GenBank/DDBJ databases">
        <title>Prevotella lacticifex sp. nov., isolated from rumen of cow.</title>
        <authorList>
            <person name="Shinkai T."/>
            <person name="Ikeyama N."/>
            <person name="Kumagai M."/>
            <person name="Ohmori H."/>
            <person name="Sakamoto M."/>
            <person name="Ohkuma M."/>
            <person name="Mitsumori M."/>
        </authorList>
    </citation>
    <scope>NUCLEOTIDE SEQUENCE</scope>
    <source>
        <strain evidence="2">JCM 8259</strain>
    </source>
</reference>
<dbReference type="OMA" id="LATWQNT"/>
<feature type="signal peptide" evidence="1">
    <location>
        <begin position="1"/>
        <end position="25"/>
    </location>
</feature>
<proteinExistence type="predicted"/>
<comment type="caution">
    <text evidence="2">The sequence shown here is derived from an EMBL/GenBank/DDBJ whole genome shotgun (WGS) entry which is preliminary data.</text>
</comment>
<accession>A0AA37MPW2</accession>
<dbReference type="Proteomes" id="UP000887097">
    <property type="component" value="Unassembled WGS sequence"/>
</dbReference>
<gene>
    <name evidence="2" type="ORF">PRMUPPPA20_24010</name>
</gene>
<dbReference type="AlphaFoldDB" id="A0AA37MPW2"/>
<dbReference type="EMBL" id="BPTT01000001">
    <property type="protein sequence ID" value="GJG34292.1"/>
    <property type="molecule type" value="Genomic_DNA"/>
</dbReference>
<evidence type="ECO:0008006" key="4">
    <source>
        <dbReference type="Google" id="ProtNLM"/>
    </source>
</evidence>
<name>A0AA37MPW2_XYLRU</name>
<feature type="chain" id="PRO_5041333957" description="Lipoprotein" evidence="1">
    <location>
        <begin position="26"/>
        <end position="276"/>
    </location>
</feature>
<organism evidence="2 3">
    <name type="scientific">Xylanibacter ruminicola</name>
    <name type="common">Prevotella ruminicola</name>
    <dbReference type="NCBI Taxonomy" id="839"/>
    <lineage>
        <taxon>Bacteria</taxon>
        <taxon>Pseudomonadati</taxon>
        <taxon>Bacteroidota</taxon>
        <taxon>Bacteroidia</taxon>
        <taxon>Bacteroidales</taxon>
        <taxon>Prevotellaceae</taxon>
        <taxon>Xylanibacter</taxon>
    </lineage>
</organism>
<keyword evidence="1" id="KW-0732">Signal</keyword>